<keyword evidence="21" id="KW-1185">Reference proteome</keyword>
<evidence type="ECO:0000313" key="19">
    <source>
        <dbReference type="EMBL" id="MBB5253180.1"/>
    </source>
</evidence>
<evidence type="ECO:0000313" key="20">
    <source>
        <dbReference type="EMBL" id="QGR15908.1"/>
    </source>
</evidence>
<evidence type="ECO:0000256" key="11">
    <source>
        <dbReference type="ARBA" id="ARBA00022840"/>
    </source>
</evidence>
<feature type="binding site" evidence="14 15">
    <location>
        <position position="93"/>
    </location>
    <ligand>
        <name>ATP</name>
        <dbReference type="ChEBI" id="CHEBI:30616"/>
    </ligand>
</feature>
<dbReference type="Pfam" id="PF00334">
    <property type="entry name" value="NDK"/>
    <property type="match status" value="1"/>
</dbReference>
<evidence type="ECO:0000256" key="14">
    <source>
        <dbReference type="HAMAP-Rule" id="MF_00451"/>
    </source>
</evidence>
<organism evidence="20 21">
    <name type="scientific">Sulfurisphaera ohwakuensis</name>
    <dbReference type="NCBI Taxonomy" id="69656"/>
    <lineage>
        <taxon>Archaea</taxon>
        <taxon>Thermoproteota</taxon>
        <taxon>Thermoprotei</taxon>
        <taxon>Sulfolobales</taxon>
        <taxon>Sulfolobaceae</taxon>
        <taxon>Sulfurisphaera</taxon>
    </lineage>
</organism>
<feature type="binding site" evidence="14 15">
    <location>
        <position position="11"/>
    </location>
    <ligand>
        <name>ATP</name>
        <dbReference type="ChEBI" id="CHEBI:30616"/>
    </ligand>
</feature>
<gene>
    <name evidence="14" type="primary">ndk</name>
    <name evidence="20" type="ORF">D1869_00920</name>
    <name evidence="19" type="ORF">HNQ62_000922</name>
</gene>
<dbReference type="RefSeq" id="WP_052846241.1">
    <property type="nucleotide sequence ID" value="NZ_AP031374.1"/>
</dbReference>
<dbReference type="InterPro" id="IPR034907">
    <property type="entry name" value="NDK-like_dom"/>
</dbReference>
<dbReference type="SUPFAM" id="SSF54919">
    <property type="entry name" value="Nucleoside diphosphate kinase, NDK"/>
    <property type="match status" value="1"/>
</dbReference>
<comment type="catalytic activity">
    <reaction evidence="14 17">
        <text>a 2'-deoxyribonucleoside 5'-diphosphate + ATP = a 2'-deoxyribonucleoside 5'-triphosphate + ADP</text>
        <dbReference type="Rhea" id="RHEA:44640"/>
        <dbReference type="ChEBI" id="CHEBI:30616"/>
        <dbReference type="ChEBI" id="CHEBI:61560"/>
        <dbReference type="ChEBI" id="CHEBI:73316"/>
        <dbReference type="ChEBI" id="CHEBI:456216"/>
        <dbReference type="EC" id="2.7.4.6"/>
    </reaction>
</comment>
<keyword evidence="10 14" id="KW-0418">Kinase</keyword>
<dbReference type="GO" id="GO:0006241">
    <property type="term" value="P:CTP biosynthetic process"/>
    <property type="evidence" value="ECO:0007669"/>
    <property type="project" value="UniProtKB-UniRule"/>
</dbReference>
<evidence type="ECO:0000256" key="5">
    <source>
        <dbReference type="ARBA" id="ARBA00022490"/>
    </source>
</evidence>
<keyword evidence="11 14" id="KW-0067">ATP-binding</keyword>
<comment type="similarity">
    <text evidence="2 14 15 16">Belongs to the NDK family.</text>
</comment>
<evidence type="ECO:0000256" key="17">
    <source>
        <dbReference type="RuleBase" id="RU004013"/>
    </source>
</evidence>
<dbReference type="Proteomes" id="UP000582213">
    <property type="component" value="Unassembled WGS sequence"/>
</dbReference>
<proteinExistence type="inferred from homology"/>
<accession>A0A650CDQ4</accession>
<evidence type="ECO:0000256" key="9">
    <source>
        <dbReference type="ARBA" id="ARBA00022741"/>
    </source>
</evidence>
<evidence type="ECO:0000256" key="1">
    <source>
        <dbReference type="ARBA" id="ARBA00001946"/>
    </source>
</evidence>
<dbReference type="AlphaFoldDB" id="A0A650CDQ4"/>
<dbReference type="SMART" id="SM00562">
    <property type="entry name" value="NDK"/>
    <property type="match status" value="1"/>
</dbReference>
<dbReference type="GO" id="GO:0005737">
    <property type="term" value="C:cytoplasm"/>
    <property type="evidence" value="ECO:0007669"/>
    <property type="project" value="UniProtKB-SubCell"/>
</dbReference>
<dbReference type="EMBL" id="CP045484">
    <property type="protein sequence ID" value="QGR15908.1"/>
    <property type="molecule type" value="Genomic_DNA"/>
</dbReference>
<keyword evidence="13 14" id="KW-0546">Nucleotide metabolism</keyword>
<evidence type="ECO:0000256" key="10">
    <source>
        <dbReference type="ARBA" id="ARBA00022777"/>
    </source>
</evidence>
<feature type="binding site" evidence="14 15">
    <location>
        <position position="104"/>
    </location>
    <ligand>
        <name>ATP</name>
        <dbReference type="ChEBI" id="CHEBI:30616"/>
    </ligand>
</feature>
<dbReference type="InterPro" id="IPR036850">
    <property type="entry name" value="NDK-like_dom_sf"/>
</dbReference>
<evidence type="ECO:0000259" key="18">
    <source>
        <dbReference type="SMART" id="SM00562"/>
    </source>
</evidence>
<evidence type="ECO:0000256" key="4">
    <source>
        <dbReference type="ARBA" id="ARBA00017632"/>
    </source>
</evidence>
<comment type="cofactor">
    <cofactor evidence="1 14">
        <name>Mg(2+)</name>
        <dbReference type="ChEBI" id="CHEBI:18420"/>
    </cofactor>
</comment>
<evidence type="ECO:0000256" key="13">
    <source>
        <dbReference type="ARBA" id="ARBA00023080"/>
    </source>
</evidence>
<evidence type="ECO:0000256" key="3">
    <source>
        <dbReference type="ARBA" id="ARBA00012966"/>
    </source>
</evidence>
<comment type="subcellular location">
    <subcellularLocation>
        <location evidence="14">Cytoplasm</location>
    </subcellularLocation>
</comment>
<dbReference type="Proteomes" id="UP000427373">
    <property type="component" value="Chromosome"/>
</dbReference>
<dbReference type="GO" id="GO:0004550">
    <property type="term" value="F:nucleoside diphosphate kinase activity"/>
    <property type="evidence" value="ECO:0007669"/>
    <property type="project" value="UniProtKB-UniRule"/>
</dbReference>
<feature type="binding site" evidence="14 15">
    <location>
        <position position="114"/>
    </location>
    <ligand>
        <name>ATP</name>
        <dbReference type="ChEBI" id="CHEBI:30616"/>
    </ligand>
</feature>
<evidence type="ECO:0000256" key="6">
    <source>
        <dbReference type="ARBA" id="ARBA00022553"/>
    </source>
</evidence>
<feature type="domain" description="Nucleoside diphosphate kinase-like" evidence="18">
    <location>
        <begin position="3"/>
        <end position="140"/>
    </location>
</feature>
<keyword evidence="8 14" id="KW-0479">Metal-binding</keyword>
<keyword evidence="5 14" id="KW-0963">Cytoplasm</keyword>
<keyword evidence="6 14" id="KW-0597">Phosphoprotein</keyword>
<evidence type="ECO:0000313" key="21">
    <source>
        <dbReference type="Proteomes" id="UP000427373"/>
    </source>
</evidence>
<dbReference type="GO" id="GO:0006183">
    <property type="term" value="P:GTP biosynthetic process"/>
    <property type="evidence" value="ECO:0007669"/>
    <property type="project" value="UniProtKB-UniRule"/>
</dbReference>
<dbReference type="PRINTS" id="PR01243">
    <property type="entry name" value="NUCDPKINASE"/>
</dbReference>
<dbReference type="GO" id="GO:0005524">
    <property type="term" value="F:ATP binding"/>
    <property type="evidence" value="ECO:0007669"/>
    <property type="project" value="UniProtKB-UniRule"/>
</dbReference>
<comment type="catalytic activity">
    <reaction evidence="14">
        <text>a ribonucleoside 5'-diphosphate + ATP = a ribonucleoside 5'-triphosphate + ADP</text>
        <dbReference type="Rhea" id="RHEA:18113"/>
        <dbReference type="ChEBI" id="CHEBI:30616"/>
        <dbReference type="ChEBI" id="CHEBI:57930"/>
        <dbReference type="ChEBI" id="CHEBI:61557"/>
        <dbReference type="ChEBI" id="CHEBI:456216"/>
        <dbReference type="EC" id="2.7.4.6"/>
    </reaction>
</comment>
<dbReference type="EC" id="2.7.4.6" evidence="3 14"/>
<reference evidence="20 21" key="1">
    <citation type="submission" date="2019-10" db="EMBL/GenBank/DDBJ databases">
        <title>Genome Sequences from Six Type Strain Members of the Archaeal Family Sulfolobaceae: Acidianus ambivalens, Acidianus infernus, Metallosphaera prunae, Stygiolobus azoricus, Sulfolobus metallicus, and Sulfurisphaera ohwakuensis.</title>
        <authorList>
            <person name="Counts J.A."/>
            <person name="Kelly R.M."/>
        </authorList>
    </citation>
    <scope>NUCLEOTIDE SEQUENCE [LARGE SCALE GENOMIC DNA]</scope>
    <source>
        <strain evidence="20 21">TA-1</strain>
    </source>
</reference>
<keyword evidence="9 14" id="KW-0547">Nucleotide-binding</keyword>
<keyword evidence="12 14" id="KW-0460">Magnesium</keyword>
<keyword evidence="7 14" id="KW-0808">Transferase</keyword>
<dbReference type="NCBIfam" id="NF001908">
    <property type="entry name" value="PRK00668.1"/>
    <property type="match status" value="1"/>
</dbReference>
<evidence type="ECO:0000256" key="16">
    <source>
        <dbReference type="RuleBase" id="RU004011"/>
    </source>
</evidence>
<dbReference type="PROSITE" id="PS00469">
    <property type="entry name" value="NDPK"/>
    <property type="match status" value="1"/>
</dbReference>
<dbReference type="FunFam" id="3.30.70.141:FF:000003">
    <property type="entry name" value="Nucleoside diphosphate kinase"/>
    <property type="match status" value="1"/>
</dbReference>
<dbReference type="InterPro" id="IPR023005">
    <property type="entry name" value="Nucleoside_diP_kinase_AS"/>
</dbReference>
<evidence type="ECO:0000256" key="15">
    <source>
        <dbReference type="PROSITE-ProRule" id="PRU00706"/>
    </source>
</evidence>
<name>A0A650CDQ4_SULOH</name>
<evidence type="ECO:0000256" key="7">
    <source>
        <dbReference type="ARBA" id="ARBA00022679"/>
    </source>
</evidence>
<dbReference type="KEGG" id="soh:D1869_00920"/>
<dbReference type="Gene3D" id="3.30.70.141">
    <property type="entry name" value="Nucleoside diphosphate kinase-like domain"/>
    <property type="match status" value="1"/>
</dbReference>
<dbReference type="GO" id="GO:0006228">
    <property type="term" value="P:UTP biosynthetic process"/>
    <property type="evidence" value="ECO:0007669"/>
    <property type="project" value="UniProtKB-UniRule"/>
</dbReference>
<dbReference type="CDD" id="cd04413">
    <property type="entry name" value="NDPk_I"/>
    <property type="match status" value="1"/>
</dbReference>
<dbReference type="GO" id="GO:0046872">
    <property type="term" value="F:metal ion binding"/>
    <property type="evidence" value="ECO:0007669"/>
    <property type="project" value="UniProtKB-KW"/>
</dbReference>
<feature type="active site" description="Pros-phosphohistidine intermediate" evidence="14 15">
    <location>
        <position position="117"/>
    </location>
</feature>
<comment type="function">
    <text evidence="14">Major role in the synthesis of nucleoside triphosphates other than ATP. The ATP gamma phosphate is transferred to the NDP beta phosphate via a ping-pong mechanism, using a phosphorylated active-site intermediate.</text>
</comment>
<dbReference type="GeneID" id="95643643"/>
<dbReference type="EMBL" id="JACHFY010000003">
    <property type="protein sequence ID" value="MBB5253180.1"/>
    <property type="molecule type" value="Genomic_DNA"/>
</dbReference>
<dbReference type="OrthoDB" id="6874at2157"/>
<feature type="binding site" evidence="14 15">
    <location>
        <position position="59"/>
    </location>
    <ligand>
        <name>ATP</name>
        <dbReference type="ChEBI" id="CHEBI:30616"/>
    </ligand>
</feature>
<dbReference type="PROSITE" id="PS51374">
    <property type="entry name" value="NDPK_LIKE"/>
    <property type="match status" value="1"/>
</dbReference>
<evidence type="ECO:0000256" key="12">
    <source>
        <dbReference type="ARBA" id="ARBA00022842"/>
    </source>
</evidence>
<protein>
    <recommendedName>
        <fullName evidence="4 14">Nucleoside diphosphate kinase</fullName>
        <shortName evidence="14">NDK</shortName>
        <shortName evidence="14">NDP kinase</shortName>
        <ecNumber evidence="3 14">2.7.4.6</ecNumber>
    </recommendedName>
    <alternativeName>
        <fullName evidence="14">Nucleoside-2-P kinase</fullName>
    </alternativeName>
</protein>
<evidence type="ECO:0000313" key="22">
    <source>
        <dbReference type="Proteomes" id="UP000582213"/>
    </source>
</evidence>
<dbReference type="HAMAP" id="MF_00451">
    <property type="entry name" value="NDP_kinase"/>
    <property type="match status" value="1"/>
</dbReference>
<evidence type="ECO:0000256" key="8">
    <source>
        <dbReference type="ARBA" id="ARBA00022723"/>
    </source>
</evidence>
<evidence type="ECO:0000256" key="2">
    <source>
        <dbReference type="ARBA" id="ARBA00008142"/>
    </source>
</evidence>
<reference evidence="19 22" key="2">
    <citation type="submission" date="2020-08" db="EMBL/GenBank/DDBJ databases">
        <title>Genomic Encyclopedia of Type Strains, Phase IV (KMG-IV): sequencing the most valuable type-strain genomes for metagenomic binning, comparative biology and taxonomic classification.</title>
        <authorList>
            <person name="Goeker M."/>
        </authorList>
    </citation>
    <scope>NUCLEOTIDE SEQUENCE [LARGE SCALE GENOMIC DNA]</scope>
    <source>
        <strain evidence="19 22">DSM 12421</strain>
    </source>
</reference>
<feature type="binding site" evidence="14 15">
    <location>
        <position position="87"/>
    </location>
    <ligand>
        <name>ATP</name>
        <dbReference type="ChEBI" id="CHEBI:30616"/>
    </ligand>
</feature>
<dbReference type="InterPro" id="IPR001564">
    <property type="entry name" value="Nucleoside_diP_kinase"/>
</dbReference>
<dbReference type="SMR" id="A0A650CDQ4"/>
<dbReference type="PANTHER" id="PTHR11349">
    <property type="entry name" value="NUCLEOSIDE DIPHOSPHATE KINASE"/>
    <property type="match status" value="1"/>
</dbReference>
<sequence>MSIQRTFVMIKPDGVRRNLIGEIISRFEKRGLKIIGLKMVKIDRPTAERLYEEHKGKSFFEELISYITSGPVVCMVIEGDEAVSVVRKMIGNTDPKEAPPGTIRGDYALSKAENVIHASDSEEKAKREMSIFFKEEELVTPLAQVHM</sequence>
<dbReference type="GeneID" id="1458182"/>